<feature type="signal peptide" evidence="1">
    <location>
        <begin position="1"/>
        <end position="21"/>
    </location>
</feature>
<sequence>MKNKLLFFFMTFLSFYNFAYADIEVKSQNGNSVIFSQPKCGDNIELDAWDKLIFSQNGEEIDLSRADRYYTEDGSSKVSPGGNYLVVNSVAGDYLDSGNGAKKYVSKSYCSVIDMRSGCIVSDWDGEVCGYQWTKSQDILSGSDNNDADTFDFLSMKPAVRKIKGSYSTLKTMDANNLMRCDKINNENVDDYQTLSKENQEVRQTILNGILNYINKLDISSSISTSKSYLHSSPDENSITKSYLVAGDNVKVIQLSQDKKWVEVGYVSSKGKPLVKWVRFEDIKQF</sequence>
<evidence type="ECO:0000313" key="2">
    <source>
        <dbReference type="EMBL" id="OAT76810.1"/>
    </source>
</evidence>
<dbReference type="OrthoDB" id="7033366at2"/>
<feature type="chain" id="PRO_5008596699" description="SH3b domain-containing protein" evidence="1">
    <location>
        <begin position="22"/>
        <end position="286"/>
    </location>
</feature>
<gene>
    <name evidence="2" type="ORF">A9B99_22525</name>
</gene>
<dbReference type="AlphaFoldDB" id="A0A1B7L3B7"/>
<accession>A0A1B7L3B7</accession>
<evidence type="ECO:0008006" key="4">
    <source>
        <dbReference type="Google" id="ProtNLM"/>
    </source>
</evidence>
<dbReference type="Proteomes" id="UP000078225">
    <property type="component" value="Unassembled WGS sequence"/>
</dbReference>
<keyword evidence="1" id="KW-0732">Signal</keyword>
<keyword evidence="3" id="KW-1185">Reference proteome</keyword>
<reference evidence="3" key="1">
    <citation type="submission" date="2016-05" db="EMBL/GenBank/DDBJ databases">
        <authorList>
            <person name="Behera P."/>
            <person name="Vaishampayan P."/>
            <person name="Singh N."/>
            <person name="Raina V."/>
            <person name="Suar M."/>
            <person name="Pattnaik A."/>
            <person name="Rastogi G."/>
        </authorList>
    </citation>
    <scope>NUCLEOTIDE SEQUENCE [LARGE SCALE GENOMIC DNA]</scope>
    <source>
        <strain evidence="3">MP23</strain>
    </source>
</reference>
<dbReference type="RefSeq" id="WP_064598101.1">
    <property type="nucleotide sequence ID" value="NZ_LYRP01000013.1"/>
</dbReference>
<evidence type="ECO:0000256" key="1">
    <source>
        <dbReference type="SAM" id="SignalP"/>
    </source>
</evidence>
<name>A0A1B7L3B7_9ENTR</name>
<comment type="caution">
    <text evidence="2">The sequence shown here is derived from an EMBL/GenBank/DDBJ whole genome shotgun (WGS) entry which is preliminary data.</text>
</comment>
<evidence type="ECO:0000313" key="3">
    <source>
        <dbReference type="Proteomes" id="UP000078225"/>
    </source>
</evidence>
<proteinExistence type="predicted"/>
<dbReference type="EMBL" id="LYRP01000013">
    <property type="protein sequence ID" value="OAT76810.1"/>
    <property type="molecule type" value="Genomic_DNA"/>
</dbReference>
<organism evidence="2 3">
    <name type="scientific">Mangrovibacter phragmitis</name>
    <dbReference type="NCBI Taxonomy" id="1691903"/>
    <lineage>
        <taxon>Bacteria</taxon>
        <taxon>Pseudomonadati</taxon>
        <taxon>Pseudomonadota</taxon>
        <taxon>Gammaproteobacteria</taxon>
        <taxon>Enterobacterales</taxon>
        <taxon>Enterobacteriaceae</taxon>
        <taxon>Mangrovibacter</taxon>
    </lineage>
</organism>
<protein>
    <recommendedName>
        <fullName evidence="4">SH3b domain-containing protein</fullName>
    </recommendedName>
</protein>